<gene>
    <name evidence="3" type="ORF">C1I95_30815</name>
</gene>
<feature type="transmembrane region" description="Helical" evidence="2">
    <location>
        <begin position="136"/>
        <end position="157"/>
    </location>
</feature>
<feature type="compositionally biased region" description="Low complexity" evidence="1">
    <location>
        <begin position="173"/>
        <end position="207"/>
    </location>
</feature>
<keyword evidence="2" id="KW-0812">Transmembrane</keyword>
<keyword evidence="4" id="KW-1185">Reference proteome</keyword>
<dbReference type="AlphaFoldDB" id="A0A2W2E6I4"/>
<keyword evidence="2" id="KW-1133">Transmembrane helix</keyword>
<organism evidence="3 4">
    <name type="scientific">Micromonospora craterilacus</name>
    <dbReference type="NCBI Taxonomy" id="1655439"/>
    <lineage>
        <taxon>Bacteria</taxon>
        <taxon>Bacillati</taxon>
        <taxon>Actinomycetota</taxon>
        <taxon>Actinomycetes</taxon>
        <taxon>Micromonosporales</taxon>
        <taxon>Micromonosporaceae</taxon>
        <taxon>Micromonospora</taxon>
    </lineage>
</organism>
<feature type="region of interest" description="Disordered" evidence="1">
    <location>
        <begin position="1"/>
        <end position="116"/>
    </location>
</feature>
<evidence type="ECO:0008006" key="5">
    <source>
        <dbReference type="Google" id="ProtNLM"/>
    </source>
</evidence>
<protein>
    <recommendedName>
        <fullName evidence="5">Serine/threonine protein kinase</fullName>
    </recommendedName>
</protein>
<evidence type="ECO:0000313" key="3">
    <source>
        <dbReference type="EMBL" id="PZG07608.1"/>
    </source>
</evidence>
<keyword evidence="2" id="KW-0472">Membrane</keyword>
<evidence type="ECO:0000313" key="4">
    <source>
        <dbReference type="Proteomes" id="UP000248924"/>
    </source>
</evidence>
<dbReference type="Proteomes" id="UP000248924">
    <property type="component" value="Unassembled WGS sequence"/>
</dbReference>
<proteinExistence type="predicted"/>
<feature type="region of interest" description="Disordered" evidence="1">
    <location>
        <begin position="160"/>
        <end position="215"/>
    </location>
</feature>
<dbReference type="EMBL" id="POTY01000314">
    <property type="protein sequence ID" value="PZG07608.1"/>
    <property type="molecule type" value="Genomic_DNA"/>
</dbReference>
<reference evidence="3 4" key="1">
    <citation type="submission" date="2018-01" db="EMBL/GenBank/DDBJ databases">
        <title>Draft genome sequence of Jishengella sp. NA12.</title>
        <authorList>
            <person name="Sahin N."/>
            <person name="Ay H."/>
            <person name="Saygin H."/>
        </authorList>
    </citation>
    <scope>NUCLEOTIDE SEQUENCE [LARGE SCALE GENOMIC DNA]</scope>
    <source>
        <strain evidence="3 4">NA12</strain>
    </source>
</reference>
<feature type="compositionally biased region" description="Low complexity" evidence="1">
    <location>
        <begin position="47"/>
        <end position="73"/>
    </location>
</feature>
<name>A0A2W2E6I4_9ACTN</name>
<accession>A0A2W2E6I4</accession>
<evidence type="ECO:0000256" key="2">
    <source>
        <dbReference type="SAM" id="Phobius"/>
    </source>
</evidence>
<comment type="caution">
    <text evidence="3">The sequence shown here is derived from an EMBL/GenBank/DDBJ whole genome shotgun (WGS) entry which is preliminary data.</text>
</comment>
<sequence length="358" mass="37405">MVDASAAGSDALTEKVAAADTASDTAQHDAGQVDDHSASGATGAGETGDATTERAGLSATAATSASDAGPTATVDRPASTPAAEPTRRVGALPAGDATRAAPPPTSLMPAAPVSPAPARGTVFTAGKLQSERTRRAVLVGALVCLLLLGLVVAVPLLTSGDGERETPQDAARTSESSAPATSAPASPSPTATAEASPSTSPSPSETAGGLPAGWTLRTDPVGFKVAVPDGWRRSSGSTWVKYQEPNGVSELTIDRTNSPGKDAAEAWRGIESGRKNVRGVRNYQLIEIKPFDCKWRTCADWDWRQTRNGVQLRVRNRGFVTASNRGFALRWEVPNKDWEAQLDNFEMVFRTFVPDRQD</sequence>
<evidence type="ECO:0000256" key="1">
    <source>
        <dbReference type="SAM" id="MobiDB-lite"/>
    </source>
</evidence>